<organism evidence="9 10">
    <name type="scientific">Bacillus smithii 7_3_47FAA</name>
    <dbReference type="NCBI Taxonomy" id="665952"/>
    <lineage>
        <taxon>Bacteria</taxon>
        <taxon>Bacillati</taxon>
        <taxon>Bacillota</taxon>
        <taxon>Bacilli</taxon>
        <taxon>Bacillales</taxon>
        <taxon>Bacillaceae</taxon>
        <taxon>Bacillus</taxon>
    </lineage>
</organism>
<evidence type="ECO:0000256" key="6">
    <source>
        <dbReference type="ARBA" id="ARBA00023004"/>
    </source>
</evidence>
<keyword evidence="6" id="KW-0408">Iron</keyword>
<dbReference type="HOGENOM" id="CLU_000422_13_3_9"/>
<evidence type="ECO:0000313" key="9">
    <source>
        <dbReference type="EMBL" id="EHL79294.1"/>
    </source>
</evidence>
<dbReference type="GO" id="GO:0046872">
    <property type="term" value="F:metal ion binding"/>
    <property type="evidence" value="ECO:0007669"/>
    <property type="project" value="UniProtKB-KW"/>
</dbReference>
<evidence type="ECO:0000259" key="8">
    <source>
        <dbReference type="PROSITE" id="PS51669"/>
    </source>
</evidence>
<dbReference type="Pfam" id="PF00384">
    <property type="entry name" value="Molybdopterin"/>
    <property type="match status" value="1"/>
</dbReference>
<evidence type="ECO:0000256" key="4">
    <source>
        <dbReference type="ARBA" id="ARBA00022723"/>
    </source>
</evidence>
<dbReference type="SUPFAM" id="SSF53706">
    <property type="entry name" value="Formate dehydrogenase/DMSO reductase, domains 1-3"/>
    <property type="match status" value="1"/>
</dbReference>
<dbReference type="PANTHER" id="PTHR43742:SF6">
    <property type="entry name" value="OXIDOREDUCTASE YYAE-RELATED"/>
    <property type="match status" value="1"/>
</dbReference>
<evidence type="ECO:0000313" key="10">
    <source>
        <dbReference type="Proteomes" id="UP000011747"/>
    </source>
</evidence>
<feature type="domain" description="4Fe-4S Mo/W bis-MGD-type" evidence="8">
    <location>
        <begin position="5"/>
        <end position="62"/>
    </location>
</feature>
<dbReference type="InterPro" id="IPR006655">
    <property type="entry name" value="Mopterin_OxRdtase_prok_CS"/>
</dbReference>
<name>G9QHU7_9BACI</name>
<dbReference type="PROSITE" id="PS00932">
    <property type="entry name" value="MOLYBDOPTERIN_PROK_3"/>
    <property type="match status" value="1"/>
</dbReference>
<evidence type="ECO:0000256" key="7">
    <source>
        <dbReference type="ARBA" id="ARBA00023014"/>
    </source>
</evidence>
<evidence type="ECO:0000256" key="5">
    <source>
        <dbReference type="ARBA" id="ARBA00023002"/>
    </source>
</evidence>
<accession>G9QHU7</accession>
<dbReference type="Gene3D" id="2.20.25.90">
    <property type="entry name" value="ADC-like domains"/>
    <property type="match status" value="1"/>
</dbReference>
<protein>
    <recommendedName>
        <fullName evidence="8">4Fe-4S Mo/W bis-MGD-type domain-containing protein</fullName>
    </recommendedName>
</protein>
<keyword evidence="5" id="KW-0560">Oxidoreductase</keyword>
<dbReference type="PATRIC" id="fig|665952.3.peg.505"/>
<dbReference type="Gene3D" id="3.30.2070.10">
    <property type="entry name" value="Formate dehydrogenase/DMSO reductase"/>
    <property type="match status" value="1"/>
</dbReference>
<dbReference type="InterPro" id="IPR009010">
    <property type="entry name" value="Asp_de-COase-like_dom_sf"/>
</dbReference>
<dbReference type="Gene3D" id="3.40.50.740">
    <property type="match status" value="1"/>
</dbReference>
<dbReference type="GO" id="GO:0051536">
    <property type="term" value="F:iron-sulfur cluster binding"/>
    <property type="evidence" value="ECO:0007669"/>
    <property type="project" value="UniProtKB-KW"/>
</dbReference>
<evidence type="ECO:0000256" key="3">
    <source>
        <dbReference type="ARBA" id="ARBA00022505"/>
    </source>
</evidence>
<gene>
    <name evidence="9" type="ORF">HMPREF1015_01311</name>
</gene>
<keyword evidence="7" id="KW-0411">Iron-sulfur</keyword>
<dbReference type="InterPro" id="IPR050612">
    <property type="entry name" value="Prok_Mopterin_Oxidored"/>
</dbReference>
<dbReference type="InterPro" id="IPR006657">
    <property type="entry name" value="MoPterin_dinucl-bd_dom"/>
</dbReference>
<dbReference type="Pfam" id="PF04879">
    <property type="entry name" value="Molybdop_Fe4S4"/>
    <property type="match status" value="1"/>
</dbReference>
<dbReference type="InterPro" id="IPR037920">
    <property type="entry name" value="YoaE_C"/>
</dbReference>
<keyword evidence="4" id="KW-0479">Metal-binding</keyword>
<proteinExistence type="inferred from homology"/>
<dbReference type="PROSITE" id="PS51669">
    <property type="entry name" value="4FE4S_MOW_BIS_MGD"/>
    <property type="match status" value="1"/>
</dbReference>
<keyword evidence="3" id="KW-0500">Molybdenum</keyword>
<dbReference type="InterPro" id="IPR006963">
    <property type="entry name" value="Mopterin_OxRdtase_4Fe-4S_dom"/>
</dbReference>
<comment type="similarity">
    <text evidence="2">Belongs to the prokaryotic molybdopterin-containing oxidoreductase family.</text>
</comment>
<dbReference type="AlphaFoldDB" id="G9QHU7"/>
<comment type="cofactor">
    <cofactor evidence="1">
        <name>Mo-bis(molybdopterin guanine dinucleotide)</name>
        <dbReference type="ChEBI" id="CHEBI:60539"/>
    </cofactor>
</comment>
<dbReference type="Pfam" id="PF01568">
    <property type="entry name" value="Molydop_binding"/>
    <property type="match status" value="1"/>
</dbReference>
<dbReference type="CDD" id="cd02786">
    <property type="entry name" value="MopB_CT_3"/>
    <property type="match status" value="1"/>
</dbReference>
<dbReference type="Gene3D" id="2.40.40.20">
    <property type="match status" value="1"/>
</dbReference>
<dbReference type="CDD" id="cd02766">
    <property type="entry name" value="MopB_3"/>
    <property type="match status" value="1"/>
</dbReference>
<dbReference type="PANTHER" id="PTHR43742">
    <property type="entry name" value="TRIMETHYLAMINE-N-OXIDE REDUCTASE"/>
    <property type="match status" value="1"/>
</dbReference>
<comment type="caution">
    <text evidence="9">The sequence shown here is derived from an EMBL/GenBank/DDBJ whole genome shotgun (WGS) entry which is preliminary data.</text>
</comment>
<reference evidence="9 10" key="1">
    <citation type="submission" date="2011-09" db="EMBL/GenBank/DDBJ databases">
        <title>The Genome Sequence of Bacillus smithii 7_3_47FAA.</title>
        <authorList>
            <consortium name="The Broad Institute Genome Sequencing Platform"/>
            <person name="Earl A."/>
            <person name="Ward D."/>
            <person name="Feldgarden M."/>
            <person name="Gevers D."/>
            <person name="Daigneault M."/>
            <person name="Strauss J."/>
            <person name="Allen-Vercoe E."/>
            <person name="Young S.K."/>
            <person name="Zeng Q."/>
            <person name="Gargeya S."/>
            <person name="Fitzgerald M."/>
            <person name="Haas B."/>
            <person name="Abouelleil A."/>
            <person name="Alvarado L."/>
            <person name="Arachchi H.M."/>
            <person name="Berlin A."/>
            <person name="Brown A."/>
            <person name="Chapman S.B."/>
            <person name="Chen Z."/>
            <person name="Dunbar C."/>
            <person name="Freedman E."/>
            <person name="Gearin G."/>
            <person name="Goldberg J."/>
            <person name="Griggs A."/>
            <person name="Gujja S."/>
            <person name="Heiman D."/>
            <person name="Howarth C."/>
            <person name="Larson L."/>
            <person name="Lui A."/>
            <person name="MacDonald P.J.P."/>
            <person name="Montmayeur A."/>
            <person name="Murphy C."/>
            <person name="Neiman D."/>
            <person name="Pearson M."/>
            <person name="Priest M."/>
            <person name="Roberts A."/>
            <person name="Saif S."/>
            <person name="Shea T."/>
            <person name="Shenoy N."/>
            <person name="Sisk P."/>
            <person name="Stolte C."/>
            <person name="Sykes S."/>
            <person name="Wortman J."/>
            <person name="Nusbaum C."/>
            <person name="Birren B."/>
        </authorList>
    </citation>
    <scope>NUCLEOTIDE SEQUENCE [LARGE SCALE GENOMIC DNA]</scope>
    <source>
        <strain evidence="9 10">7_3_47FAA</strain>
    </source>
</reference>
<dbReference type="GO" id="GO:0016491">
    <property type="term" value="F:oxidoreductase activity"/>
    <property type="evidence" value="ECO:0007669"/>
    <property type="project" value="UniProtKB-KW"/>
</dbReference>
<evidence type="ECO:0000256" key="1">
    <source>
        <dbReference type="ARBA" id="ARBA00001942"/>
    </source>
</evidence>
<dbReference type="Proteomes" id="UP000011747">
    <property type="component" value="Unassembled WGS sequence"/>
</dbReference>
<dbReference type="SUPFAM" id="SSF50692">
    <property type="entry name" value="ADC-like"/>
    <property type="match status" value="1"/>
</dbReference>
<dbReference type="Gene3D" id="3.40.228.10">
    <property type="entry name" value="Dimethylsulfoxide Reductase, domain 2"/>
    <property type="match status" value="1"/>
</dbReference>
<dbReference type="GO" id="GO:0043546">
    <property type="term" value="F:molybdopterin cofactor binding"/>
    <property type="evidence" value="ECO:0007669"/>
    <property type="project" value="InterPro"/>
</dbReference>
<sequence length="674" mass="76698">MEDKVTMVRSVCPLDCPDACSLMVEKRNGRIVKVEGNKDHPVTKGVICHKVRKFPERTYHKERILYPLKRTGKKGTMAFQRISWEEAYDEIVTRFQRVIQTYGSEAILPYSFYGNMGILNSEGMDRRFFHKLGASFLDRTICNSAGAQGFRYTMGANKGIDPEETIYSKLILIWGCNAVSTNLHQVLYANEAKKRGAKIVVIDTHRNRTAKWADWFLQIRPGTDAALALGLMHVLIQENLIDTDFIQKYTIGFEELKKEALAYTPSITAKWTGLSEEEILSLARLYGQTTPSFIRIGNGLQHHENGGMAVRAIACLPALTGQWGIRGGGALKGNSGFFPFHRYKIQRPDLHQNPRAYTINMNQLGNALLDRSRPIKVLFVYNSNPAQVAPDQQKVRAGLLRDDLFTVVHDHFLTDTCRYADIVLPATTHFENWDLYKSYWHLYLQLHEPVIPPQGEAKSNFTLFKELAERMGFDDVAFRVTEEEMIKEIVEDIGIDYDELKKKGYVKIGAANNTFPQYFPTPSKKVEFYSERMKKEGLPPVPVFTPIQPMEKKFPLMLISGPNHQFLNSTFGNIAALKKLEGKPRLQIHPKDAIQRGIKTDDMVIVYNQRGRCRLSANVTEDCLEGTAVIQGLWWDDEQSRFQSVNVLTSQQLADMGRGACFFSTFVEVQKESQ</sequence>
<evidence type="ECO:0000256" key="2">
    <source>
        <dbReference type="ARBA" id="ARBA00010312"/>
    </source>
</evidence>
<dbReference type="InterPro" id="IPR006656">
    <property type="entry name" value="Mopterin_OxRdtase"/>
</dbReference>
<dbReference type="PROSITE" id="PS00490">
    <property type="entry name" value="MOLYBDOPTERIN_PROK_2"/>
    <property type="match status" value="1"/>
</dbReference>
<dbReference type="EMBL" id="ACWF01000020">
    <property type="protein sequence ID" value="EHL79294.1"/>
    <property type="molecule type" value="Genomic_DNA"/>
</dbReference>
<dbReference type="SMART" id="SM00926">
    <property type="entry name" value="Molybdop_Fe4S4"/>
    <property type="match status" value="1"/>
</dbReference>
<keyword evidence="10" id="KW-1185">Reference proteome</keyword>